<evidence type="ECO:0000256" key="2">
    <source>
        <dbReference type="ARBA" id="ARBA00022475"/>
    </source>
</evidence>
<feature type="transmembrane region" description="Helical" evidence="6">
    <location>
        <begin position="158"/>
        <end position="177"/>
    </location>
</feature>
<evidence type="ECO:0000256" key="3">
    <source>
        <dbReference type="ARBA" id="ARBA00022692"/>
    </source>
</evidence>
<comment type="subcellular location">
    <subcellularLocation>
        <location evidence="1">Cell membrane</location>
        <topology evidence="1">Multi-pass membrane protein</topology>
    </subcellularLocation>
</comment>
<name>A0ABP9RM00_9ACTN</name>
<feature type="transmembrane region" description="Helical" evidence="6">
    <location>
        <begin position="73"/>
        <end position="93"/>
    </location>
</feature>
<feature type="transmembrane region" description="Helical" evidence="6">
    <location>
        <begin position="48"/>
        <end position="66"/>
    </location>
</feature>
<keyword evidence="2" id="KW-1003">Cell membrane</keyword>
<accession>A0ABP9RM00</accession>
<feature type="transmembrane region" description="Helical" evidence="6">
    <location>
        <begin position="285"/>
        <end position="307"/>
    </location>
</feature>
<feature type="transmembrane region" description="Helical" evidence="6">
    <location>
        <begin position="243"/>
        <end position="265"/>
    </location>
</feature>
<dbReference type="EMBL" id="BAABJQ010000002">
    <property type="protein sequence ID" value="GAA5179227.1"/>
    <property type="molecule type" value="Genomic_DNA"/>
</dbReference>
<proteinExistence type="predicted"/>
<organism evidence="7 8">
    <name type="scientific">Rugosimonospora acidiphila</name>
    <dbReference type="NCBI Taxonomy" id="556531"/>
    <lineage>
        <taxon>Bacteria</taxon>
        <taxon>Bacillati</taxon>
        <taxon>Actinomycetota</taxon>
        <taxon>Actinomycetes</taxon>
        <taxon>Micromonosporales</taxon>
        <taxon>Micromonosporaceae</taxon>
        <taxon>Rugosimonospora</taxon>
    </lineage>
</organism>
<dbReference type="RefSeq" id="WP_345626266.1">
    <property type="nucleotide sequence ID" value="NZ_BAABJQ010000002.1"/>
</dbReference>
<keyword evidence="5 6" id="KW-0472">Membrane</keyword>
<evidence type="ECO:0000313" key="8">
    <source>
        <dbReference type="Proteomes" id="UP001501570"/>
    </source>
</evidence>
<reference evidence="8" key="1">
    <citation type="journal article" date="2019" name="Int. J. Syst. Evol. Microbiol.">
        <title>The Global Catalogue of Microorganisms (GCM) 10K type strain sequencing project: providing services to taxonomists for standard genome sequencing and annotation.</title>
        <authorList>
            <consortium name="The Broad Institute Genomics Platform"/>
            <consortium name="The Broad Institute Genome Sequencing Center for Infectious Disease"/>
            <person name="Wu L."/>
            <person name="Ma J."/>
        </authorList>
    </citation>
    <scope>NUCLEOTIDE SEQUENCE [LARGE SCALE GENOMIC DNA]</scope>
    <source>
        <strain evidence="8">JCM 18304</strain>
    </source>
</reference>
<dbReference type="Pfam" id="PF03706">
    <property type="entry name" value="LPG_synthase_TM"/>
    <property type="match status" value="1"/>
</dbReference>
<dbReference type="PANTHER" id="PTHR40277">
    <property type="entry name" value="BLL5419 PROTEIN"/>
    <property type="match status" value="1"/>
</dbReference>
<evidence type="ECO:0000313" key="7">
    <source>
        <dbReference type="EMBL" id="GAA5179227.1"/>
    </source>
</evidence>
<dbReference type="PANTHER" id="PTHR40277:SF1">
    <property type="entry name" value="BLL5419 PROTEIN"/>
    <property type="match status" value="1"/>
</dbReference>
<keyword evidence="8" id="KW-1185">Reference proteome</keyword>
<comment type="caution">
    <text evidence="7">The sequence shown here is derived from an EMBL/GenBank/DDBJ whole genome shotgun (WGS) entry which is preliminary data.</text>
</comment>
<keyword evidence="3 6" id="KW-0812">Transmembrane</keyword>
<evidence type="ECO:0000256" key="5">
    <source>
        <dbReference type="ARBA" id="ARBA00023136"/>
    </source>
</evidence>
<dbReference type="Proteomes" id="UP001501570">
    <property type="component" value="Unassembled WGS sequence"/>
</dbReference>
<gene>
    <name evidence="7" type="ORF">GCM10023322_08570</name>
</gene>
<sequence length="405" mass="42121">MRSDVVGFGRAVRRFGPLLLRLAGGVTVLWFLVRLLGSAPFEEGLRAVTWPAVVAAVTLTALTTVFSAWRWRVVARALGIGIGWPGAICAYYRSLFLNSVLIGGVIGDVHRAVAHGRRAGDVALGVRAVAWERLWGQVIQAVVTAVVLLTLPSPVRPALPYFLVGVAGIAVCAALVVRGAARRGWSRLARAARATSDDLRCQLLAPRVWPQLMLASVLNVAGHTATFVIAARVAGCTAPLGELVALLMVVQTAVVIPLSIGGWGLREGAAAWAFAAAGLGAATGVTIAMLYAVLMLAAVAPGAGLLLGDAVRRGRGPGHPGESGRPGLALRPGRAFLADRRAPGDRPQHPANGALDLVRGRAARPVSPVSVRQPAVRLRSPATRGGRADCQPRRADLLSALPGCG</sequence>
<evidence type="ECO:0000256" key="6">
    <source>
        <dbReference type="SAM" id="Phobius"/>
    </source>
</evidence>
<dbReference type="InterPro" id="IPR022791">
    <property type="entry name" value="L-PG_synthase/AglD"/>
</dbReference>
<protein>
    <submittedName>
        <fullName evidence="7">Uncharacterized protein</fullName>
    </submittedName>
</protein>
<evidence type="ECO:0000256" key="1">
    <source>
        <dbReference type="ARBA" id="ARBA00004651"/>
    </source>
</evidence>
<keyword evidence="4 6" id="KW-1133">Transmembrane helix</keyword>
<evidence type="ECO:0000256" key="4">
    <source>
        <dbReference type="ARBA" id="ARBA00022989"/>
    </source>
</evidence>
<feature type="transmembrane region" description="Helical" evidence="6">
    <location>
        <begin position="18"/>
        <end position="36"/>
    </location>
</feature>